<feature type="compositionally biased region" description="Basic and acidic residues" evidence="1">
    <location>
        <begin position="80"/>
        <end position="94"/>
    </location>
</feature>
<dbReference type="EMBL" id="JAFHBD010000063">
    <property type="protein sequence ID" value="MBN2954459.1"/>
    <property type="molecule type" value="Genomic_DNA"/>
</dbReference>
<evidence type="ECO:0000313" key="2">
    <source>
        <dbReference type="EMBL" id="MBN2954459.1"/>
    </source>
</evidence>
<evidence type="ECO:0000256" key="1">
    <source>
        <dbReference type="SAM" id="MobiDB-lite"/>
    </source>
</evidence>
<comment type="caution">
    <text evidence="2">The sequence shown here is derived from an EMBL/GenBank/DDBJ whole genome shotgun (WGS) entry which is preliminary data.</text>
</comment>
<dbReference type="PROSITE" id="PS51257">
    <property type="entry name" value="PROKAR_LIPOPROTEIN"/>
    <property type="match status" value="1"/>
</dbReference>
<dbReference type="Proteomes" id="UP000737612">
    <property type="component" value="Unassembled WGS sequence"/>
</dbReference>
<organism evidence="2 3">
    <name type="scientific">Fusicatenibacter saccharivorans</name>
    <dbReference type="NCBI Taxonomy" id="1150298"/>
    <lineage>
        <taxon>Bacteria</taxon>
        <taxon>Bacillati</taxon>
        <taxon>Bacillota</taxon>
        <taxon>Clostridia</taxon>
        <taxon>Lachnospirales</taxon>
        <taxon>Lachnospiraceae</taxon>
        <taxon>Fusicatenibacter</taxon>
    </lineage>
</organism>
<feature type="region of interest" description="Disordered" evidence="1">
    <location>
        <begin position="71"/>
        <end position="131"/>
    </location>
</feature>
<accession>A0A938ZD27</accession>
<dbReference type="AlphaFoldDB" id="A0A938ZD27"/>
<reference evidence="2" key="1">
    <citation type="submission" date="2021-02" db="EMBL/GenBank/DDBJ databases">
        <title>Metagenome-assembled genomes from human diarrheal sample B26.</title>
        <authorList>
            <person name="Ateba T.P."/>
            <person name="Alayande K.A."/>
            <person name="Mwanza M."/>
        </authorList>
    </citation>
    <scope>NUCLEOTIDE SEQUENCE</scope>
    <source>
        <strain evidence="2">06WH</strain>
    </source>
</reference>
<protein>
    <submittedName>
        <fullName evidence="2">Uncharacterized protein</fullName>
    </submittedName>
</protein>
<proteinExistence type="predicted"/>
<sequence length="835" mass="91798">MKYRTKVIINGAELPDEQKDNASSITGVSVTGSCGNGFQIGSTASSMLEFTVIKPYKESFDGDKVDFYVLPMESEEEESRTDTLEAEVGDREETEHIEDTDEESDVDTEETEDTDEEEEDVTEAEEAESEAEMDALELNLYDVMNGEAAEDGEGTEEEAVPEGDGWDILGTFYVFKQQNNNDGTVTLQCFDGFQMMNDPYIPAQKNGTFQQFYDDIRAQCQAKGIIVDEETFEAEMNPVLEWNQDCTLREAIGYLAGLQGGFATFGDDNTLGISYFGYNDEVLLTSELLSRTTTSAGETMVDGIVCTVNLKQDTIEAGEGGQSLYMYNPFMTQELLENIFSQYRGIRYTGAVLQARWDPSLVPGEFVRIMTDSEYKNYVAMNNAMANSSGKTAAEILNLKKEINAVGKSLLVSTQKITFGGETTVEIRSHLMTETEKANAPLSPSDAKFRVVTADLIRTKKLIAQKAEIKDLKATNALIKNLQAEDVKITGRLDAAEGNIGNLQAEDVKITGRLDAAEGSIKVLDTKKLSAEDADLRYVNIDFSKINKAWLQEFYAQSGIIKDLVIGDSTVTGHLVGVTISGDLLEGNTVKADKLVVKGEDGLYYKLNIEGGSTVTPQLTKEMLQNGLDGSNIIANTITAEKISVDDLIAFDATIGGFNIGPNAIYSGVKSSVDNTTRGMYLGADGQMSFGDSNNYIKYHKDEKTGKYALEIMADHMIFGSTGTNVEDAIEDLRDEITTLLRIESSRGTVFKNDHVETVLSVVIYHGKKRITNATELSEAFGSGAYLQWKWQRLDDDSFGIIASADPRFGNDGFTFTLKPEDVDTKVTFMCELIV</sequence>
<gene>
    <name evidence="2" type="ORF">JTJ23_12920</name>
</gene>
<evidence type="ECO:0000313" key="3">
    <source>
        <dbReference type="Proteomes" id="UP000737612"/>
    </source>
</evidence>
<feature type="compositionally biased region" description="Acidic residues" evidence="1">
    <location>
        <begin position="95"/>
        <end position="131"/>
    </location>
</feature>
<name>A0A938ZD27_9FIRM</name>